<sequence>MPSGRYSVRVYFPFENERNYKYYPSNLLSFDWREGDRVKKKSK</sequence>
<comment type="caution">
    <text evidence="1">The sequence shown here is derived from an EMBL/GenBank/DDBJ whole genome shotgun (WGS) entry which is preliminary data.</text>
</comment>
<accession>A0A225EB34</accession>
<reference evidence="2" key="1">
    <citation type="submission" date="2017-06" db="EMBL/GenBank/DDBJ databases">
        <title>Genome analysis of Fimbriiglobus ruber SP5, the first member of the order Planctomycetales with confirmed chitinolytic capability.</title>
        <authorList>
            <person name="Ravin N.V."/>
            <person name="Rakitin A.L."/>
            <person name="Ivanova A.A."/>
            <person name="Beletsky A.V."/>
            <person name="Kulichevskaya I.S."/>
            <person name="Mardanov A.V."/>
            <person name="Dedysh S.N."/>
        </authorList>
    </citation>
    <scope>NUCLEOTIDE SEQUENCE [LARGE SCALE GENOMIC DNA]</scope>
    <source>
        <strain evidence="2">SP5</strain>
    </source>
</reference>
<evidence type="ECO:0000313" key="2">
    <source>
        <dbReference type="Proteomes" id="UP000214646"/>
    </source>
</evidence>
<dbReference type="EMBL" id="NIDE01000001">
    <property type="protein sequence ID" value="OWK47246.1"/>
    <property type="molecule type" value="Genomic_DNA"/>
</dbReference>
<dbReference type="Proteomes" id="UP000214646">
    <property type="component" value="Unassembled WGS sequence"/>
</dbReference>
<evidence type="ECO:0000313" key="1">
    <source>
        <dbReference type="EMBL" id="OWK47246.1"/>
    </source>
</evidence>
<keyword evidence="2" id="KW-1185">Reference proteome</keyword>
<proteinExistence type="predicted"/>
<organism evidence="1 2">
    <name type="scientific">Fimbriiglobus ruber</name>
    <dbReference type="NCBI Taxonomy" id="1908690"/>
    <lineage>
        <taxon>Bacteria</taxon>
        <taxon>Pseudomonadati</taxon>
        <taxon>Planctomycetota</taxon>
        <taxon>Planctomycetia</taxon>
        <taxon>Gemmatales</taxon>
        <taxon>Gemmataceae</taxon>
        <taxon>Fimbriiglobus</taxon>
    </lineage>
</organism>
<name>A0A225EB34_9BACT</name>
<dbReference type="AlphaFoldDB" id="A0A225EB34"/>
<gene>
    <name evidence="1" type="ORF">FRUB_00945</name>
</gene>
<protein>
    <submittedName>
        <fullName evidence="1">Uncharacterized protein</fullName>
    </submittedName>
</protein>